<dbReference type="PANTHER" id="PTHR21521">
    <property type="entry name" value="AMUN, ISOFORM A"/>
    <property type="match status" value="1"/>
</dbReference>
<evidence type="ECO:0000313" key="2">
    <source>
        <dbReference type="RefSeq" id="XP_065658431.1"/>
    </source>
</evidence>
<dbReference type="GeneID" id="124817662"/>
<dbReference type="RefSeq" id="XP_065658431.1">
    <property type="nucleotide sequence ID" value="XM_065802359.1"/>
</dbReference>
<sequence length="272" mass="31539">MIKLLAQCFIHILYICVNDSITKMFNTDDLDLWNLYLSKYEFVLNQFSIKKKKTSLVNLDSWFHNVLGNELQKNQHLTKEQLVKVMEWKLTKGIFRPSLQNLIKENDSNSVIKFSENAFKLVDTCEAIKELCNLRGVGPATASAILTAFSPERFGFMSDESVKEVLPGKIKYTFNYYQTYLEKISEKANDLTIKDNRRWTPCDIEKALWSSRVTKILKLNLKKVVSDSEVQNETQHNNCLALVVRAPLKRELSDFLIDVSTKKKQKKNSKKK</sequence>
<dbReference type="Proteomes" id="UP001652625">
    <property type="component" value="Chromosome 08"/>
</dbReference>
<proteinExistence type="predicted"/>
<dbReference type="Gene3D" id="1.10.340.30">
    <property type="entry name" value="Hypothetical protein, domain 2"/>
    <property type="match status" value="1"/>
</dbReference>
<gene>
    <name evidence="2" type="primary">LOC124817662</name>
</gene>
<organism evidence="1 2">
    <name type="scientific">Hydra vulgaris</name>
    <name type="common">Hydra</name>
    <name type="synonym">Hydra attenuata</name>
    <dbReference type="NCBI Taxonomy" id="6087"/>
    <lineage>
        <taxon>Eukaryota</taxon>
        <taxon>Metazoa</taxon>
        <taxon>Cnidaria</taxon>
        <taxon>Hydrozoa</taxon>
        <taxon>Hydroidolina</taxon>
        <taxon>Anthoathecata</taxon>
        <taxon>Aplanulata</taxon>
        <taxon>Hydridae</taxon>
        <taxon>Hydra</taxon>
    </lineage>
</organism>
<keyword evidence="1" id="KW-1185">Reference proteome</keyword>
<name>A0ABM4C9V0_HYDVU</name>
<dbReference type="PANTHER" id="PTHR21521:SF0">
    <property type="entry name" value="AMUN, ISOFORM A"/>
    <property type="match status" value="1"/>
</dbReference>
<evidence type="ECO:0000313" key="1">
    <source>
        <dbReference type="Proteomes" id="UP001652625"/>
    </source>
</evidence>
<reference evidence="2" key="1">
    <citation type="submission" date="2025-08" db="UniProtKB">
        <authorList>
            <consortium name="RefSeq"/>
        </authorList>
    </citation>
    <scope>IDENTIFICATION</scope>
</reference>
<accession>A0ABM4C9V0</accession>
<protein>
    <submittedName>
        <fullName evidence="2">Uncharacterized protein LOC124817662 isoform X2</fullName>
    </submittedName>
</protein>